<accession>A0A7R8V6F2</accession>
<keyword evidence="3" id="KW-1185">Reference proteome</keyword>
<dbReference type="AlphaFoldDB" id="A0A7R8V6F2"/>
<organism evidence="2 3">
    <name type="scientific">Hermetia illucens</name>
    <name type="common">Black soldier fly</name>
    <dbReference type="NCBI Taxonomy" id="343691"/>
    <lineage>
        <taxon>Eukaryota</taxon>
        <taxon>Metazoa</taxon>
        <taxon>Ecdysozoa</taxon>
        <taxon>Arthropoda</taxon>
        <taxon>Hexapoda</taxon>
        <taxon>Insecta</taxon>
        <taxon>Pterygota</taxon>
        <taxon>Neoptera</taxon>
        <taxon>Endopterygota</taxon>
        <taxon>Diptera</taxon>
        <taxon>Brachycera</taxon>
        <taxon>Stratiomyomorpha</taxon>
        <taxon>Stratiomyidae</taxon>
        <taxon>Hermetiinae</taxon>
        <taxon>Hermetia</taxon>
    </lineage>
</organism>
<dbReference type="OrthoDB" id="8197027at2759"/>
<dbReference type="FunCoup" id="A0A7R8V6F2">
    <property type="interactions" value="38"/>
</dbReference>
<name>A0A7R8V6F2_HERIL</name>
<evidence type="ECO:0000313" key="3">
    <source>
        <dbReference type="Proteomes" id="UP000594454"/>
    </source>
</evidence>
<gene>
    <name evidence="2" type="ORF">HERILL_LOCUS15843</name>
</gene>
<evidence type="ECO:0000256" key="1">
    <source>
        <dbReference type="SAM" id="SignalP"/>
    </source>
</evidence>
<keyword evidence="1" id="KW-0732">Signal</keyword>
<dbReference type="Pfam" id="PF05335">
    <property type="entry name" value="DUF745"/>
    <property type="match status" value="1"/>
</dbReference>
<dbReference type="PANTHER" id="PTHR37161:SF3">
    <property type="entry name" value="HDC10475"/>
    <property type="match status" value="1"/>
</dbReference>
<reference evidence="2 3" key="1">
    <citation type="submission" date="2020-11" db="EMBL/GenBank/DDBJ databases">
        <authorList>
            <person name="Wallbank WR R."/>
            <person name="Pardo Diaz C."/>
            <person name="Kozak K."/>
            <person name="Martin S."/>
            <person name="Jiggins C."/>
            <person name="Moest M."/>
            <person name="Warren A I."/>
            <person name="Generalovic N T."/>
            <person name="Byers J.R.P. K."/>
            <person name="Montejo-Kovacevich G."/>
            <person name="Yen C E."/>
        </authorList>
    </citation>
    <scope>NUCLEOTIDE SEQUENCE [LARGE SCALE GENOMIC DNA]</scope>
</reference>
<protein>
    <submittedName>
        <fullName evidence="2">Uncharacterized protein</fullName>
    </submittedName>
</protein>
<dbReference type="InParanoid" id="A0A7R8V6F2"/>
<dbReference type="InterPro" id="IPR007999">
    <property type="entry name" value="DUF745"/>
</dbReference>
<dbReference type="PANTHER" id="PTHR37161">
    <property type="entry name" value="HDC10475"/>
    <property type="match status" value="1"/>
</dbReference>
<feature type="signal peptide" evidence="1">
    <location>
        <begin position="1"/>
        <end position="17"/>
    </location>
</feature>
<sequence>MKILAVIFVTVFGVAIAGKVKTVNKRYDSDFESQAVFEDPHSLQIADISAHHYEANKGFSVGSGLRSIAQGSADQANSAVLNQLAAAQQAAYVAQTTLAQSAIQAASTALAALAGKEVLVENLEHQVSDAHHSLEAEIAQLEISKKSAIIAKEAAAQAAKHVAVLTAALNSAQAAAEHSERAANHAEAELASQTAMVGKAKGRLDSIAQKLHAAQIDFEATKEAAGKATAAAQEAQSNAAQAGAYASAKLTESVEHSILIHPTPTVIAETIEEAAVHLKHKRAN</sequence>
<proteinExistence type="predicted"/>
<evidence type="ECO:0000313" key="2">
    <source>
        <dbReference type="EMBL" id="CAD7093568.1"/>
    </source>
</evidence>
<feature type="chain" id="PRO_5030503960" evidence="1">
    <location>
        <begin position="18"/>
        <end position="284"/>
    </location>
</feature>
<dbReference type="EMBL" id="LR899014">
    <property type="protein sequence ID" value="CAD7093568.1"/>
    <property type="molecule type" value="Genomic_DNA"/>
</dbReference>
<dbReference type="Proteomes" id="UP000594454">
    <property type="component" value="Chromosome 6"/>
</dbReference>